<dbReference type="EMBL" id="CYRY02031356">
    <property type="protein sequence ID" value="VCX05443.1"/>
    <property type="molecule type" value="Genomic_DNA"/>
</dbReference>
<evidence type="ECO:0000313" key="2">
    <source>
        <dbReference type="EMBL" id="VCX05443.1"/>
    </source>
</evidence>
<feature type="non-terminal residue" evidence="2">
    <location>
        <position position="1"/>
    </location>
</feature>
<dbReference type="AlphaFoldDB" id="A0A9X9LZA2"/>
<protein>
    <submittedName>
        <fullName evidence="2">Uncharacterized protein</fullName>
    </submittedName>
</protein>
<reference evidence="2 3" key="1">
    <citation type="submission" date="2018-10" db="EMBL/GenBank/DDBJ databases">
        <authorList>
            <person name="Ekblom R."/>
            <person name="Jareborg N."/>
        </authorList>
    </citation>
    <scope>NUCLEOTIDE SEQUENCE [LARGE SCALE GENOMIC DNA]</scope>
    <source>
        <tissue evidence="2">Muscle</tissue>
    </source>
</reference>
<gene>
    <name evidence="2" type="ORF">BN2614_LOCUS3</name>
</gene>
<name>A0A9X9LZA2_GULGU</name>
<evidence type="ECO:0000256" key="1">
    <source>
        <dbReference type="SAM" id="MobiDB-lite"/>
    </source>
</evidence>
<feature type="compositionally biased region" description="Basic and acidic residues" evidence="1">
    <location>
        <begin position="87"/>
        <end position="100"/>
    </location>
</feature>
<evidence type="ECO:0000313" key="3">
    <source>
        <dbReference type="Proteomes" id="UP000269945"/>
    </source>
</evidence>
<dbReference type="Proteomes" id="UP000269945">
    <property type="component" value="Unassembled WGS sequence"/>
</dbReference>
<feature type="region of interest" description="Disordered" evidence="1">
    <location>
        <begin position="1"/>
        <end position="191"/>
    </location>
</feature>
<comment type="caution">
    <text evidence="2">The sequence shown here is derived from an EMBL/GenBank/DDBJ whole genome shotgun (WGS) entry which is preliminary data.</text>
</comment>
<feature type="compositionally biased region" description="Low complexity" evidence="1">
    <location>
        <begin position="1"/>
        <end position="13"/>
    </location>
</feature>
<feature type="compositionally biased region" description="Basic and acidic residues" evidence="1">
    <location>
        <begin position="121"/>
        <end position="139"/>
    </location>
</feature>
<organism evidence="2 3">
    <name type="scientific">Gulo gulo</name>
    <name type="common">Wolverine</name>
    <name type="synonym">Gluton</name>
    <dbReference type="NCBI Taxonomy" id="48420"/>
    <lineage>
        <taxon>Eukaryota</taxon>
        <taxon>Metazoa</taxon>
        <taxon>Chordata</taxon>
        <taxon>Craniata</taxon>
        <taxon>Vertebrata</taxon>
        <taxon>Euteleostomi</taxon>
        <taxon>Mammalia</taxon>
        <taxon>Eutheria</taxon>
        <taxon>Laurasiatheria</taxon>
        <taxon>Carnivora</taxon>
        <taxon>Caniformia</taxon>
        <taxon>Musteloidea</taxon>
        <taxon>Mustelidae</taxon>
        <taxon>Guloninae</taxon>
        <taxon>Gulo</taxon>
    </lineage>
</organism>
<feature type="compositionally biased region" description="Basic and acidic residues" evidence="1">
    <location>
        <begin position="152"/>
        <end position="173"/>
    </location>
</feature>
<accession>A0A9X9LZA2</accession>
<sequence>TGKGSLKSSSNSSHAHDPPALRGPQPIAESAPASTTRLLAPGSAPAGSRPTHDQSSRPAASRATPHGTPQPIRPTLAAGRIPCALGEPERPSKGRSRDGGIRAAPRGSANAKPRALSLHRWAPDKERKLQQEGLKDDSRSSSQIWSSGKKRDRLESTEPVHLTEEEEDPRQAEPSEGGVARGSGTTREATAQVQWCPLSHVQPRFSHHMHPCRPRTRRRSGSLWLGSAHWRGLGAL</sequence>
<keyword evidence="3" id="KW-1185">Reference proteome</keyword>
<proteinExistence type="predicted"/>